<evidence type="ECO:0000256" key="8">
    <source>
        <dbReference type="ARBA" id="ARBA00023098"/>
    </source>
</evidence>
<keyword evidence="5" id="KW-0441">Lipid A biosynthesis</keyword>
<evidence type="ECO:0000256" key="5">
    <source>
        <dbReference type="ARBA" id="ARBA00022556"/>
    </source>
</evidence>
<keyword evidence="4" id="KW-0444">Lipid biosynthesis</keyword>
<comment type="catalytic activity">
    <reaction evidence="9">
        <text>a lipid X + a UDP-2-N,3-O-bis[(3R)-3-hydroxyacyl]-alpha-D-glucosamine = a lipid A disaccharide + UDP + H(+)</text>
        <dbReference type="Rhea" id="RHEA:67828"/>
        <dbReference type="ChEBI" id="CHEBI:15378"/>
        <dbReference type="ChEBI" id="CHEBI:58223"/>
        <dbReference type="ChEBI" id="CHEBI:137748"/>
        <dbReference type="ChEBI" id="CHEBI:176338"/>
        <dbReference type="ChEBI" id="CHEBI:176343"/>
        <dbReference type="EC" id="2.4.1.182"/>
    </reaction>
</comment>
<dbReference type="NCBIfam" id="TIGR00215">
    <property type="entry name" value="lpxB"/>
    <property type="match status" value="1"/>
</dbReference>
<dbReference type="SUPFAM" id="SSF53756">
    <property type="entry name" value="UDP-Glycosyltransferase/glycogen phosphorylase"/>
    <property type="match status" value="1"/>
</dbReference>
<dbReference type="GO" id="GO:0008915">
    <property type="term" value="F:lipid-A-disaccharide synthase activity"/>
    <property type="evidence" value="ECO:0007669"/>
    <property type="project" value="UniProtKB-UniRule"/>
</dbReference>
<evidence type="ECO:0000256" key="4">
    <source>
        <dbReference type="ARBA" id="ARBA00022516"/>
    </source>
</evidence>
<dbReference type="InterPro" id="IPR003835">
    <property type="entry name" value="Glyco_trans_19"/>
</dbReference>
<dbReference type="GO" id="GO:0005543">
    <property type="term" value="F:phospholipid binding"/>
    <property type="evidence" value="ECO:0007669"/>
    <property type="project" value="TreeGrafter"/>
</dbReference>
<gene>
    <name evidence="11" type="primary">lpxB</name>
    <name evidence="11" type="ORF">G3M70_04285</name>
</gene>
<sequence>MTSSQSNRVLIIAGEASGDLHGGGLVKAFREKHLNIEFEGVGGQAMKAAGVKILSGIEGLGAVGFVELIGTLFRHLTLFFDLRRRIARGDYRAAILINYPAFNLILAGVCKQFDCPALFYIGPQIWASRSGRIHRIKKYVTKMYVVLPFEEEIYKSAGVPVAFLGHPFVDLVKPRQSLEATQDELNLKPGTPVVGLLPGSRKSEIRYLLDDMMKAAVLIKKEIADCQFLLPVADTIDESEISRRIEPYPVEVLLVPGKNYEVMQASDILILASGSATLEAALFTCPQVIIYRVNPVSYALLSWLVKIKWFGLVNIVAEEEVAPELLNEQVTPERLATEALKVLKDPTIRNTIRNRMAGVRDSLGTPGVVYRVAADMAKEMGLETNPH</sequence>
<organism evidence="11 12">
    <name type="scientific">Candidatus Nitronauta litoralis</name>
    <dbReference type="NCBI Taxonomy" id="2705533"/>
    <lineage>
        <taxon>Bacteria</taxon>
        <taxon>Pseudomonadati</taxon>
        <taxon>Nitrospinota/Tectimicrobiota group</taxon>
        <taxon>Nitrospinota</taxon>
        <taxon>Nitrospinia</taxon>
        <taxon>Nitrospinales</taxon>
        <taxon>Nitrospinaceae</taxon>
        <taxon>Candidatus Nitronauta</taxon>
    </lineage>
</organism>
<dbReference type="EMBL" id="CP048685">
    <property type="protein sequence ID" value="QPJ61146.1"/>
    <property type="molecule type" value="Genomic_DNA"/>
</dbReference>
<evidence type="ECO:0000313" key="11">
    <source>
        <dbReference type="EMBL" id="QPJ61146.1"/>
    </source>
</evidence>
<evidence type="ECO:0000313" key="12">
    <source>
        <dbReference type="Proteomes" id="UP000594688"/>
    </source>
</evidence>
<proteinExistence type="predicted"/>
<dbReference type="PANTHER" id="PTHR30372:SF4">
    <property type="entry name" value="LIPID-A-DISACCHARIDE SYNTHASE, MITOCHONDRIAL-RELATED"/>
    <property type="match status" value="1"/>
</dbReference>
<dbReference type="Proteomes" id="UP000594688">
    <property type="component" value="Chromosome"/>
</dbReference>
<keyword evidence="6 11" id="KW-0328">Glycosyltransferase</keyword>
<keyword evidence="7 11" id="KW-0808">Transferase</keyword>
<dbReference type="KEGG" id="nli:G3M70_04285"/>
<dbReference type="PANTHER" id="PTHR30372">
    <property type="entry name" value="LIPID-A-DISACCHARIDE SYNTHASE"/>
    <property type="match status" value="1"/>
</dbReference>
<evidence type="ECO:0000256" key="10">
    <source>
        <dbReference type="NCBIfam" id="TIGR00215"/>
    </source>
</evidence>
<reference evidence="11 12" key="1">
    <citation type="submission" date="2020-02" db="EMBL/GenBank/DDBJ databases">
        <title>Genomic and physiological characterization of two novel Nitrospinaceae genera.</title>
        <authorList>
            <person name="Mueller A.J."/>
            <person name="Jung M.-Y."/>
            <person name="Strachan C.R."/>
            <person name="Herbold C.W."/>
            <person name="Kirkegaard R.H."/>
            <person name="Daims H."/>
        </authorList>
    </citation>
    <scope>NUCLEOTIDE SEQUENCE [LARGE SCALE GENOMIC DNA]</scope>
    <source>
        <strain evidence="11">EB</strain>
    </source>
</reference>
<dbReference type="AlphaFoldDB" id="A0A7T0BUL7"/>
<evidence type="ECO:0000256" key="7">
    <source>
        <dbReference type="ARBA" id="ARBA00022679"/>
    </source>
</evidence>
<evidence type="ECO:0000256" key="2">
    <source>
        <dbReference type="ARBA" id="ARBA00012687"/>
    </source>
</evidence>
<evidence type="ECO:0000256" key="6">
    <source>
        <dbReference type="ARBA" id="ARBA00022676"/>
    </source>
</evidence>
<dbReference type="GO" id="GO:0009245">
    <property type="term" value="P:lipid A biosynthetic process"/>
    <property type="evidence" value="ECO:0007669"/>
    <property type="project" value="UniProtKB-UniRule"/>
</dbReference>
<protein>
    <recommendedName>
        <fullName evidence="3 10">Lipid-A-disaccharide synthase</fullName>
        <ecNumber evidence="2 10">2.4.1.182</ecNumber>
    </recommendedName>
</protein>
<dbReference type="Pfam" id="PF02684">
    <property type="entry name" value="LpxB"/>
    <property type="match status" value="1"/>
</dbReference>
<name>A0A7T0BUL7_9BACT</name>
<evidence type="ECO:0000256" key="1">
    <source>
        <dbReference type="ARBA" id="ARBA00002056"/>
    </source>
</evidence>
<evidence type="ECO:0000256" key="9">
    <source>
        <dbReference type="ARBA" id="ARBA00048975"/>
    </source>
</evidence>
<dbReference type="EC" id="2.4.1.182" evidence="2 10"/>
<dbReference type="GO" id="GO:0016020">
    <property type="term" value="C:membrane"/>
    <property type="evidence" value="ECO:0007669"/>
    <property type="project" value="GOC"/>
</dbReference>
<comment type="function">
    <text evidence="1">Condensation of UDP-2,3-diacylglucosamine and 2,3-diacylglucosamine-1-phosphate to form lipid A disaccharide, a precursor of lipid A, a phosphorylated glycolipid that anchors the lipopolysaccharide to the outer membrane of the cell.</text>
</comment>
<keyword evidence="8" id="KW-0443">Lipid metabolism</keyword>
<evidence type="ECO:0000256" key="3">
    <source>
        <dbReference type="ARBA" id="ARBA00020902"/>
    </source>
</evidence>
<accession>A0A7T0BUL7</accession>